<dbReference type="Proteomes" id="UP000287972">
    <property type="component" value="Unassembled WGS sequence"/>
</dbReference>
<gene>
    <name evidence="1" type="ORF">CEP51_006608</name>
</gene>
<accession>A0A428RS86</accession>
<dbReference type="EMBL" id="NKCL01000147">
    <property type="protein sequence ID" value="RSL80369.1"/>
    <property type="molecule type" value="Genomic_DNA"/>
</dbReference>
<evidence type="ECO:0000313" key="2">
    <source>
        <dbReference type="Proteomes" id="UP000287972"/>
    </source>
</evidence>
<protein>
    <submittedName>
        <fullName evidence="1">Uncharacterized protein</fullName>
    </submittedName>
</protein>
<evidence type="ECO:0000313" key="1">
    <source>
        <dbReference type="EMBL" id="RSL80369.1"/>
    </source>
</evidence>
<organism evidence="1 2">
    <name type="scientific">Fusarium floridanum</name>
    <dbReference type="NCBI Taxonomy" id="1325733"/>
    <lineage>
        <taxon>Eukaryota</taxon>
        <taxon>Fungi</taxon>
        <taxon>Dikarya</taxon>
        <taxon>Ascomycota</taxon>
        <taxon>Pezizomycotina</taxon>
        <taxon>Sordariomycetes</taxon>
        <taxon>Hypocreomycetidae</taxon>
        <taxon>Hypocreales</taxon>
        <taxon>Nectriaceae</taxon>
        <taxon>Fusarium</taxon>
        <taxon>Fusarium solani species complex</taxon>
    </lineage>
</organism>
<keyword evidence="2" id="KW-1185">Reference proteome</keyword>
<comment type="caution">
    <text evidence="1">The sequence shown here is derived from an EMBL/GenBank/DDBJ whole genome shotgun (WGS) entry which is preliminary data.</text>
</comment>
<name>A0A428RS86_9HYPO</name>
<proteinExistence type="predicted"/>
<sequence>KTARQLLYPHPRSYILTPLVPGDKSFEAAEIASGGGGGLAVEEGMGELARSLSQAVVPLSRSSRFYRLQLLLLCGSTLRYRPGSVAHTPSRKIFFSFL</sequence>
<reference evidence="1 2" key="1">
    <citation type="submission" date="2017-06" db="EMBL/GenBank/DDBJ databases">
        <title>Comparative genomic analysis of Ambrosia Fusariam Clade fungi.</title>
        <authorList>
            <person name="Stajich J.E."/>
            <person name="Carrillo J."/>
            <person name="Kijimoto T."/>
            <person name="Eskalen A."/>
            <person name="O'Donnell K."/>
            <person name="Kasson M."/>
        </authorList>
    </citation>
    <scope>NUCLEOTIDE SEQUENCE [LARGE SCALE GENOMIC DNA]</scope>
    <source>
        <strain evidence="1 2">NRRL62606</strain>
    </source>
</reference>
<dbReference type="AlphaFoldDB" id="A0A428RS86"/>
<feature type="non-terminal residue" evidence="1">
    <location>
        <position position="1"/>
    </location>
</feature>